<dbReference type="GO" id="GO:0005509">
    <property type="term" value="F:calcium ion binding"/>
    <property type="evidence" value="ECO:0007669"/>
    <property type="project" value="TreeGrafter"/>
</dbReference>
<dbReference type="InterPro" id="IPR011042">
    <property type="entry name" value="6-blade_b-propeller_TolB-like"/>
</dbReference>
<dbReference type="AlphaFoldDB" id="A0A3D9L0V7"/>
<feature type="binding site" evidence="3">
    <location>
        <position position="135"/>
    </location>
    <ligand>
        <name>substrate</name>
    </ligand>
</feature>
<evidence type="ECO:0000256" key="2">
    <source>
        <dbReference type="PIRSR" id="PIRSR605511-1"/>
    </source>
</evidence>
<dbReference type="PANTHER" id="PTHR10907:SF47">
    <property type="entry name" value="REGUCALCIN"/>
    <property type="match status" value="1"/>
</dbReference>
<dbReference type="PANTHER" id="PTHR10907">
    <property type="entry name" value="REGUCALCIN"/>
    <property type="match status" value="1"/>
</dbReference>
<dbReference type="Proteomes" id="UP000256779">
    <property type="component" value="Unassembled WGS sequence"/>
</dbReference>
<feature type="binding site" evidence="3">
    <location>
        <position position="162"/>
    </location>
    <ligand>
        <name>a divalent metal cation</name>
        <dbReference type="ChEBI" id="CHEBI:60240"/>
    </ligand>
</feature>
<organism evidence="5 6">
    <name type="scientific">Marinoscillum furvescens DSM 4134</name>
    <dbReference type="NCBI Taxonomy" id="1122208"/>
    <lineage>
        <taxon>Bacteria</taxon>
        <taxon>Pseudomonadati</taxon>
        <taxon>Bacteroidota</taxon>
        <taxon>Cytophagia</taxon>
        <taxon>Cytophagales</taxon>
        <taxon>Reichenbachiellaceae</taxon>
        <taxon>Marinoscillum</taxon>
    </lineage>
</organism>
<comment type="cofactor">
    <cofactor evidence="3">
        <name>Zn(2+)</name>
        <dbReference type="ChEBI" id="CHEBI:29105"/>
    </cofactor>
    <text evidence="3">Binds 1 divalent metal cation per subunit.</text>
</comment>
<keyword evidence="6" id="KW-1185">Reference proteome</keyword>
<feature type="binding site" evidence="3">
    <location>
        <position position="32"/>
    </location>
    <ligand>
        <name>a divalent metal cation</name>
        <dbReference type="ChEBI" id="CHEBI:60240"/>
    </ligand>
</feature>
<feature type="domain" description="SMP-30/Gluconolactonase/LRE-like region" evidence="4">
    <location>
        <begin position="30"/>
        <end position="272"/>
    </location>
</feature>
<dbReference type="GO" id="GO:0004341">
    <property type="term" value="F:gluconolactonase activity"/>
    <property type="evidence" value="ECO:0007669"/>
    <property type="project" value="TreeGrafter"/>
</dbReference>
<comment type="caution">
    <text evidence="5">The sequence shown here is derived from an EMBL/GenBank/DDBJ whole genome shotgun (WGS) entry which is preliminary data.</text>
</comment>
<gene>
    <name evidence="5" type="ORF">C7460_12328</name>
</gene>
<feature type="binding site" evidence="3">
    <location>
        <position position="117"/>
    </location>
    <ligand>
        <name>substrate</name>
    </ligand>
</feature>
<dbReference type="InterPro" id="IPR013658">
    <property type="entry name" value="SGL"/>
</dbReference>
<feature type="binding site" evidence="3">
    <location>
        <position position="212"/>
    </location>
    <ligand>
        <name>a divalent metal cation</name>
        <dbReference type="ChEBI" id="CHEBI:60240"/>
    </ligand>
</feature>
<evidence type="ECO:0000259" key="4">
    <source>
        <dbReference type="Pfam" id="PF08450"/>
    </source>
</evidence>
<dbReference type="SUPFAM" id="SSF63829">
    <property type="entry name" value="Calcium-dependent phosphotriesterase"/>
    <property type="match status" value="1"/>
</dbReference>
<proteinExistence type="inferred from homology"/>
<name>A0A3D9L0V7_MARFU</name>
<keyword evidence="3" id="KW-0862">Zinc</keyword>
<keyword evidence="3" id="KW-0479">Metal-binding</keyword>
<dbReference type="PRINTS" id="PR01790">
    <property type="entry name" value="SMP30FAMILY"/>
</dbReference>
<protein>
    <submittedName>
        <fullName evidence="5">Sugar lactone lactonase YvrE</fullName>
    </submittedName>
</protein>
<dbReference type="InterPro" id="IPR005511">
    <property type="entry name" value="SMP-30"/>
</dbReference>
<comment type="similarity">
    <text evidence="1">Belongs to the SMP-30/CGR1 family.</text>
</comment>
<evidence type="ECO:0000313" key="6">
    <source>
        <dbReference type="Proteomes" id="UP000256779"/>
    </source>
</evidence>
<accession>A0A3D9L0V7</accession>
<dbReference type="GO" id="GO:0019853">
    <property type="term" value="P:L-ascorbic acid biosynthetic process"/>
    <property type="evidence" value="ECO:0007669"/>
    <property type="project" value="TreeGrafter"/>
</dbReference>
<evidence type="ECO:0000256" key="1">
    <source>
        <dbReference type="ARBA" id="ARBA00008853"/>
    </source>
</evidence>
<feature type="binding site" evidence="3">
    <location>
        <position position="115"/>
    </location>
    <ligand>
        <name>substrate</name>
    </ligand>
</feature>
<sequence>MAKTALIYTFVIMEANQLESQVFITAEMELGEGPLWHPVESCWYWVDIYQGKLHKADAAGNHLSSFAFDKKLGFALPASEEQFVCGLEDGLAVFSMSTGKTSYLANINHEANGNRFNDGKTDPTGRVWGGTMNVDESTRYGNLYTWEHQKLRSHLSQLGVSNGLGWSPDHRTFYHIDSPRRTITAYGFDAVSGSLEEASNVIHVPESMGFPDGMAVDNEGMLWVAHWDGYAVRCWDPESGKVLHEIQVPAPRVTSCAFGGADGKTLLITTARTGLSKEELMKYPQSGSLFVAHLNVGGMPCTLAKH</sequence>
<evidence type="ECO:0000256" key="3">
    <source>
        <dbReference type="PIRSR" id="PIRSR605511-2"/>
    </source>
</evidence>
<dbReference type="Pfam" id="PF08450">
    <property type="entry name" value="SGL"/>
    <property type="match status" value="1"/>
</dbReference>
<dbReference type="EMBL" id="QREG01000023">
    <property type="protein sequence ID" value="RED93850.1"/>
    <property type="molecule type" value="Genomic_DNA"/>
</dbReference>
<dbReference type="Gene3D" id="2.120.10.30">
    <property type="entry name" value="TolB, C-terminal domain"/>
    <property type="match status" value="1"/>
</dbReference>
<evidence type="ECO:0000313" key="5">
    <source>
        <dbReference type="EMBL" id="RED93850.1"/>
    </source>
</evidence>
<reference evidence="5 6" key="1">
    <citation type="submission" date="2018-07" db="EMBL/GenBank/DDBJ databases">
        <title>Genomic Encyclopedia of Type Strains, Phase IV (KMG-IV): sequencing the most valuable type-strain genomes for metagenomic binning, comparative biology and taxonomic classification.</title>
        <authorList>
            <person name="Goeker M."/>
        </authorList>
    </citation>
    <scope>NUCLEOTIDE SEQUENCE [LARGE SCALE GENOMIC DNA]</scope>
    <source>
        <strain evidence="5 6">DSM 4134</strain>
    </source>
</reference>
<feature type="active site" description="Proton donor/acceptor" evidence="2">
    <location>
        <position position="212"/>
    </location>
</feature>